<dbReference type="Proteomes" id="UP000604825">
    <property type="component" value="Unassembled WGS sequence"/>
</dbReference>
<evidence type="ECO:0000259" key="1">
    <source>
        <dbReference type="Pfam" id="PF23671"/>
    </source>
</evidence>
<proteinExistence type="predicted"/>
<organism evidence="2 3">
    <name type="scientific">Miscanthus lutarioriparius</name>
    <dbReference type="NCBI Taxonomy" id="422564"/>
    <lineage>
        <taxon>Eukaryota</taxon>
        <taxon>Viridiplantae</taxon>
        <taxon>Streptophyta</taxon>
        <taxon>Embryophyta</taxon>
        <taxon>Tracheophyta</taxon>
        <taxon>Spermatophyta</taxon>
        <taxon>Magnoliopsida</taxon>
        <taxon>Liliopsida</taxon>
        <taxon>Poales</taxon>
        <taxon>Poaceae</taxon>
        <taxon>PACMAD clade</taxon>
        <taxon>Panicoideae</taxon>
        <taxon>Andropogonodae</taxon>
        <taxon>Andropogoneae</taxon>
        <taxon>Saccharinae</taxon>
        <taxon>Miscanthus</taxon>
    </lineage>
</organism>
<dbReference type="CDD" id="cd00167">
    <property type="entry name" value="SANT"/>
    <property type="match status" value="1"/>
</dbReference>
<dbReference type="Gene3D" id="1.10.10.60">
    <property type="entry name" value="Homeodomain-like"/>
    <property type="match status" value="1"/>
</dbReference>
<dbReference type="AlphaFoldDB" id="A0A811RSC5"/>
<feature type="domain" description="HTH 3-helical bundle" evidence="1">
    <location>
        <begin position="6"/>
        <end position="76"/>
    </location>
</feature>
<evidence type="ECO:0000313" key="2">
    <source>
        <dbReference type="EMBL" id="CAD6272967.1"/>
    </source>
</evidence>
<reference evidence="2" key="1">
    <citation type="submission" date="2020-10" db="EMBL/GenBank/DDBJ databases">
        <authorList>
            <person name="Han B."/>
            <person name="Lu T."/>
            <person name="Zhao Q."/>
            <person name="Huang X."/>
            <person name="Zhao Y."/>
        </authorList>
    </citation>
    <scope>NUCLEOTIDE SEQUENCE</scope>
</reference>
<name>A0A811RSC5_9POAL</name>
<sequence length="369" mass="42228">MDPNFNGVWSASEIDMVKLFIASHNTYNTYTNDTNNKHNDIVDELQARFLGKEKHHVVQLYVHLVVEMNTMQSNNQQVVVTNALVNDNFGMPTEDTNMDNMDMFHGYILDDVEAMKMVEEPPHRLNVVPKKKRQNLVIAWSHDEDKNFLRGLEVYGRGSWKNISRSAAMQKYFHRKECTTRKQRFSINDVGLYDTEPWVQKNSSHSEALDFSHNAYNTNYYDFEGQHTVLNKLAHASHVSSRQVATWTRGQHMIGSSSIDPTMVQSNSLGWEALIFTSDANNTNYYEFDGQYDAMNNLACANQANNNQVASWTRGQQTTTSPSVAPMTVQNTSPSWEVLSFADSAYNTNYYDFDGQQVALNNITRGQPW</sequence>
<dbReference type="InterPro" id="IPR056195">
    <property type="entry name" value="HTH_70"/>
</dbReference>
<keyword evidence="3" id="KW-1185">Reference proteome</keyword>
<accession>A0A811RSC5</accession>
<dbReference type="PANTHER" id="PTHR44042:SF32">
    <property type="entry name" value="MYB DNA-BINDING DOMAIN SUPERFAMILY PROTEIN-RELATED"/>
    <property type="match status" value="1"/>
</dbReference>
<dbReference type="SUPFAM" id="SSF46689">
    <property type="entry name" value="Homeodomain-like"/>
    <property type="match status" value="1"/>
</dbReference>
<evidence type="ECO:0000313" key="3">
    <source>
        <dbReference type="Proteomes" id="UP000604825"/>
    </source>
</evidence>
<dbReference type="InterPro" id="IPR009057">
    <property type="entry name" value="Homeodomain-like_sf"/>
</dbReference>
<gene>
    <name evidence="2" type="ORF">NCGR_LOCUS56236</name>
</gene>
<dbReference type="Pfam" id="PF23671">
    <property type="entry name" value="HTH_70"/>
    <property type="match status" value="1"/>
</dbReference>
<dbReference type="EMBL" id="CAJGYO010000016">
    <property type="protein sequence ID" value="CAD6272967.1"/>
    <property type="molecule type" value="Genomic_DNA"/>
</dbReference>
<dbReference type="InterPro" id="IPR001005">
    <property type="entry name" value="SANT/Myb"/>
</dbReference>
<dbReference type="PANTHER" id="PTHR44042">
    <property type="entry name" value="DUPLICATED HOMEODOMAIN-LIKE SUPERFAMILY PROTEIN-RELATED"/>
    <property type="match status" value="1"/>
</dbReference>
<comment type="caution">
    <text evidence="2">The sequence shown here is derived from an EMBL/GenBank/DDBJ whole genome shotgun (WGS) entry which is preliminary data.</text>
</comment>
<protein>
    <recommendedName>
        <fullName evidence="1">HTH 3-helical bundle domain-containing protein</fullName>
    </recommendedName>
</protein>